<dbReference type="PROSITE" id="PS51257">
    <property type="entry name" value="PROKAR_LIPOPROTEIN"/>
    <property type="match status" value="1"/>
</dbReference>
<keyword evidence="1" id="KW-0732">Signal</keyword>
<evidence type="ECO:0008006" key="4">
    <source>
        <dbReference type="Google" id="ProtNLM"/>
    </source>
</evidence>
<gene>
    <name evidence="2" type="ORF">EPA86_17535</name>
</gene>
<organism evidence="2 3">
    <name type="scientific">Litorilituus lipolyticus</name>
    <dbReference type="NCBI Taxonomy" id="2491017"/>
    <lineage>
        <taxon>Bacteria</taxon>
        <taxon>Pseudomonadati</taxon>
        <taxon>Pseudomonadota</taxon>
        <taxon>Gammaproteobacteria</taxon>
        <taxon>Alteromonadales</taxon>
        <taxon>Colwelliaceae</taxon>
        <taxon>Litorilituus</taxon>
    </lineage>
</organism>
<dbReference type="EMBL" id="SAWY01000041">
    <property type="protein sequence ID" value="TPH12154.1"/>
    <property type="molecule type" value="Genomic_DNA"/>
</dbReference>
<accession>A0A502KLM6</accession>
<dbReference type="Proteomes" id="UP000315303">
    <property type="component" value="Unassembled WGS sequence"/>
</dbReference>
<evidence type="ECO:0000313" key="2">
    <source>
        <dbReference type="EMBL" id="TPH12154.1"/>
    </source>
</evidence>
<protein>
    <recommendedName>
        <fullName evidence="4">Lipoprotein</fullName>
    </recommendedName>
</protein>
<dbReference type="AlphaFoldDB" id="A0A502KLM6"/>
<sequence>MKKRVLVTATLVTLLAGCSSSDNACEDITMAAEQLQQCQSLHKQIINAKGQPILRTELERRYQKDCIDIRYYRDDQQLAKCGNKHKVEKIRESAQAEAKQ</sequence>
<reference evidence="2 3" key="1">
    <citation type="submission" date="2019-01" db="EMBL/GenBank/DDBJ databases">
        <title>Litorilituus lipolytica sp. nov., isolated from intertidal sand of the Yellow Sea in China.</title>
        <authorList>
            <person name="Liu A."/>
        </authorList>
    </citation>
    <scope>NUCLEOTIDE SEQUENCE [LARGE SCALE GENOMIC DNA]</scope>
    <source>
        <strain evidence="2 3">RZ04</strain>
    </source>
</reference>
<name>A0A502KLM6_9GAMM</name>
<keyword evidence="3" id="KW-1185">Reference proteome</keyword>
<dbReference type="RefSeq" id="WP_140605685.1">
    <property type="nucleotide sequence ID" value="NZ_SAWY01000041.1"/>
</dbReference>
<feature type="signal peptide" evidence="1">
    <location>
        <begin position="1"/>
        <end position="24"/>
    </location>
</feature>
<comment type="caution">
    <text evidence="2">The sequence shown here is derived from an EMBL/GenBank/DDBJ whole genome shotgun (WGS) entry which is preliminary data.</text>
</comment>
<dbReference type="OrthoDB" id="6333637at2"/>
<feature type="chain" id="PRO_5021445405" description="Lipoprotein" evidence="1">
    <location>
        <begin position="25"/>
        <end position="100"/>
    </location>
</feature>
<evidence type="ECO:0000256" key="1">
    <source>
        <dbReference type="SAM" id="SignalP"/>
    </source>
</evidence>
<evidence type="ECO:0000313" key="3">
    <source>
        <dbReference type="Proteomes" id="UP000315303"/>
    </source>
</evidence>
<proteinExistence type="predicted"/>